<keyword evidence="3" id="KW-1185">Reference proteome</keyword>
<name>A0ABD2LQZ3_9BILA</name>
<protein>
    <submittedName>
        <fullName evidence="2">Uncharacterized protein</fullName>
    </submittedName>
</protein>
<dbReference type="EMBL" id="JBICBT010000329">
    <property type="protein sequence ID" value="KAL3117327.1"/>
    <property type="molecule type" value="Genomic_DNA"/>
</dbReference>
<gene>
    <name evidence="2" type="ORF">niasHT_009538</name>
</gene>
<feature type="region of interest" description="Disordered" evidence="1">
    <location>
        <begin position="218"/>
        <end position="272"/>
    </location>
</feature>
<dbReference type="Proteomes" id="UP001620626">
    <property type="component" value="Unassembled WGS sequence"/>
</dbReference>
<accession>A0ABD2LQZ3</accession>
<feature type="region of interest" description="Disordered" evidence="1">
    <location>
        <begin position="305"/>
        <end position="329"/>
    </location>
</feature>
<evidence type="ECO:0000256" key="1">
    <source>
        <dbReference type="SAM" id="MobiDB-lite"/>
    </source>
</evidence>
<feature type="compositionally biased region" description="Low complexity" evidence="1">
    <location>
        <begin position="218"/>
        <end position="242"/>
    </location>
</feature>
<proteinExistence type="predicted"/>
<evidence type="ECO:0000313" key="3">
    <source>
        <dbReference type="Proteomes" id="UP001620626"/>
    </source>
</evidence>
<comment type="caution">
    <text evidence="2">The sequence shown here is derived from an EMBL/GenBank/DDBJ whole genome shotgun (WGS) entry which is preliminary data.</text>
</comment>
<evidence type="ECO:0000313" key="2">
    <source>
        <dbReference type="EMBL" id="KAL3117327.1"/>
    </source>
</evidence>
<organism evidence="2 3">
    <name type="scientific">Heterodera trifolii</name>
    <dbReference type="NCBI Taxonomy" id="157864"/>
    <lineage>
        <taxon>Eukaryota</taxon>
        <taxon>Metazoa</taxon>
        <taxon>Ecdysozoa</taxon>
        <taxon>Nematoda</taxon>
        <taxon>Chromadorea</taxon>
        <taxon>Rhabditida</taxon>
        <taxon>Tylenchina</taxon>
        <taxon>Tylenchomorpha</taxon>
        <taxon>Tylenchoidea</taxon>
        <taxon>Heteroderidae</taxon>
        <taxon>Heteroderinae</taxon>
        <taxon>Heterodera</taxon>
    </lineage>
</organism>
<dbReference type="AlphaFoldDB" id="A0ABD2LQZ3"/>
<sequence>MHENFFYCFLSERHFLPTPRFGICLISERMPLAAACQFYFLVRHSGIFLCFCEGIVDQKKTHILQLIDQPASRWPVISQQQHYLISHCFIIDNSLISSGLTSAQRSSSRFGRRARPQLHRNRDYCAQVLWDTGGGSSRSLSSAGGGWRWAGSGRMAISAPGAPVPSAASALSSMSRSRLSTSLEPIGLAGTSWNSIRWARPSAGAGYRTSRLASTFETSGASAGGATSACSSSSAASTSATAPRTHSPPFGYAKLRSSDRAASTSRPLNDGTVIRANSRYGTTLLSSSGYSPINARAVSQHSVACGGAGGGSSSLKSPRRQQTATKTTAPALVAYRPISGSSSISQPRAALIDMRQNLRPVNKRHSVTDHHLLHSSTMPMRTSSASTLLSNSVRAAFAASSSAMAPPAALFTNVSPTSSSATK</sequence>
<reference evidence="2 3" key="1">
    <citation type="submission" date="2024-10" db="EMBL/GenBank/DDBJ databases">
        <authorList>
            <person name="Kim D."/>
        </authorList>
    </citation>
    <scope>NUCLEOTIDE SEQUENCE [LARGE SCALE GENOMIC DNA]</scope>
    <source>
        <strain evidence="2">BH-2024</strain>
    </source>
</reference>